<dbReference type="EC" id="6.2.1.3" evidence="6"/>
<dbReference type="Pfam" id="PF00561">
    <property type="entry name" value="Abhydrolase_1"/>
    <property type="match status" value="1"/>
</dbReference>
<evidence type="ECO:0000259" key="5">
    <source>
        <dbReference type="Pfam" id="PF00561"/>
    </source>
</evidence>
<reference evidence="6 7" key="1">
    <citation type="submission" date="2021-05" db="EMBL/GenBank/DDBJ databases">
        <title>Complete genome of Nocardioides aquaticus KCTC 9944T isolated from meromictic and hypersaline Ekho Lake, Antarctica.</title>
        <authorList>
            <person name="Hwang K."/>
            <person name="Kim K.M."/>
            <person name="Choe H."/>
        </authorList>
    </citation>
    <scope>NUCLEOTIDE SEQUENCE [LARGE SCALE GENOMIC DNA]</scope>
    <source>
        <strain evidence="6 7">KCTC 9944</strain>
    </source>
</reference>
<feature type="region of interest" description="Disordered" evidence="3">
    <location>
        <begin position="316"/>
        <end position="344"/>
    </location>
</feature>
<dbReference type="Proteomes" id="UP000679307">
    <property type="component" value="Chromosome"/>
</dbReference>
<dbReference type="PANTHER" id="PTHR43201">
    <property type="entry name" value="ACYL-COA SYNTHETASE"/>
    <property type="match status" value="1"/>
</dbReference>
<feature type="domain" description="AMP-dependent synthetase/ligase" evidence="4">
    <location>
        <begin position="356"/>
        <end position="722"/>
    </location>
</feature>
<keyword evidence="2 6" id="KW-0436">Ligase</keyword>
<sequence>MVTTSTSAAPDAPDAPDASSSPVPHDLPGLDPSWSRTVTVEDTGGVPRTWHYLDNGVEPVHGTVLCVHGNPTWSYLWRGMLAAAPPGWRVVAPDQLGMGYSARTEQPRTVEQRVADLGTLTDALGIDGPVVTLGHDWGGAISLGWAQAHREQLRGVVTGNTAVAQPPGDHGPPLIRLAHLPGFRPFGCVATPIFVRATSNLSRPALPREVRDALALPYTGAARRTAVGDFVADIPFAEGHPSFPFVDALAEGVRTLDVPALLFWGPRDPVFGERYLADLQDRLPQAQVHRFEGASHLVTEDAPRYADLVAAWLTDLDTAPEDPGPDPAAAVAPSDGPSDGPPDRLWSVLEHRAEDRSPAIAAHGTVVSWAALSHRVSELAAGMAATGVRPGDRIGVLVEPSADLTSVVYAAWRAGAVVVVADKGLGFTGMRRALRGASLDHVVGGRAGLAAAAAMGLPGSRIAVDAGPPAVRRLLGAEHDLDELARIGRGTVLPPEPDLDAGCAVLFTSGATGPAKGVAYRHRQAAAQVALVRATYDLRPEDAFVAAFAPFSLLGPALGLASSLPDIDVTAPDTLTAPLLADAAAAVGATVVFASPAALRRVVATRDQVSPAQQETLGRVRLLMSAGAPVPSALLRAVGQVLPAASLHTPYGMTEALPVTDVSLEEITAAGAGEGVCVGRPLVGVTVGIVPLTGTDLEPDGSGPVTDAEVTGEICVRAAHVKDRYDALWMTQRASARHPGWHRTGDVGHLDDEGRLWVEGRSAHLISTADGLVTPVGPEQRLEALPAVHAAGLVGVGPEGAQVLAAVVVPATDGPTAPAPRRRGGSLGLRLADHDLAEAVRGAAGVPVAAVLHADRLPLDIRHASKVDRTELARQAAAVLAGRG</sequence>
<accession>A0ABX8EFU2</accession>
<dbReference type="InterPro" id="IPR000073">
    <property type="entry name" value="AB_hydrolase_1"/>
</dbReference>
<evidence type="ECO:0000313" key="7">
    <source>
        <dbReference type="Proteomes" id="UP000679307"/>
    </source>
</evidence>
<protein>
    <submittedName>
        <fullName evidence="6">Long-chain-fatty-acid--CoA ligase</fullName>
        <ecNumber evidence="6">6.2.1.3</ecNumber>
    </submittedName>
</protein>
<dbReference type="EMBL" id="CP075371">
    <property type="protein sequence ID" value="QVT79386.1"/>
    <property type="molecule type" value="Genomic_DNA"/>
</dbReference>
<evidence type="ECO:0000256" key="1">
    <source>
        <dbReference type="ARBA" id="ARBA00006432"/>
    </source>
</evidence>
<keyword evidence="7" id="KW-1185">Reference proteome</keyword>
<evidence type="ECO:0000256" key="2">
    <source>
        <dbReference type="ARBA" id="ARBA00022598"/>
    </source>
</evidence>
<organism evidence="6 7">
    <name type="scientific">Nocardioides aquaticus</name>
    <dbReference type="NCBI Taxonomy" id="160826"/>
    <lineage>
        <taxon>Bacteria</taxon>
        <taxon>Bacillati</taxon>
        <taxon>Actinomycetota</taxon>
        <taxon>Actinomycetes</taxon>
        <taxon>Propionibacteriales</taxon>
        <taxon>Nocardioidaceae</taxon>
        <taxon>Nocardioides</taxon>
    </lineage>
</organism>
<dbReference type="InterPro" id="IPR000873">
    <property type="entry name" value="AMP-dep_synth/lig_dom"/>
</dbReference>
<evidence type="ECO:0000259" key="4">
    <source>
        <dbReference type="Pfam" id="PF00501"/>
    </source>
</evidence>
<comment type="similarity">
    <text evidence="1">Belongs to the ATP-dependent AMP-binding enzyme family.</text>
</comment>
<dbReference type="GO" id="GO:0004467">
    <property type="term" value="F:long-chain fatty acid-CoA ligase activity"/>
    <property type="evidence" value="ECO:0007669"/>
    <property type="project" value="UniProtKB-EC"/>
</dbReference>
<evidence type="ECO:0000313" key="6">
    <source>
        <dbReference type="EMBL" id="QVT79386.1"/>
    </source>
</evidence>
<feature type="domain" description="AB hydrolase-1" evidence="5">
    <location>
        <begin position="63"/>
        <end position="302"/>
    </location>
</feature>
<feature type="compositionally biased region" description="Low complexity" evidence="3">
    <location>
        <begin position="327"/>
        <end position="338"/>
    </location>
</feature>
<proteinExistence type="inferred from homology"/>
<feature type="compositionally biased region" description="Low complexity" evidence="3">
    <location>
        <begin position="1"/>
        <end position="24"/>
    </location>
</feature>
<evidence type="ECO:0000256" key="3">
    <source>
        <dbReference type="SAM" id="MobiDB-lite"/>
    </source>
</evidence>
<feature type="region of interest" description="Disordered" evidence="3">
    <location>
        <begin position="1"/>
        <end position="36"/>
    </location>
</feature>
<dbReference type="Pfam" id="PF00501">
    <property type="entry name" value="AMP-binding"/>
    <property type="match status" value="1"/>
</dbReference>
<name>A0ABX8EFU2_9ACTN</name>
<gene>
    <name evidence="6" type="primary">lcfB_2</name>
    <name evidence="6" type="ORF">ENKNEFLB_01767</name>
</gene>
<dbReference type="PANTHER" id="PTHR43201:SF5">
    <property type="entry name" value="MEDIUM-CHAIN ACYL-COA LIGASE ACSF2, MITOCHONDRIAL"/>
    <property type="match status" value="1"/>
</dbReference>